<dbReference type="GO" id="GO:0005654">
    <property type="term" value="C:nucleoplasm"/>
    <property type="evidence" value="ECO:0007669"/>
    <property type="project" value="TreeGrafter"/>
</dbReference>
<comment type="function">
    <text evidence="15">The coatomer is a cytosolic protein complex that binds to dilysine motifs and reversibly associates with Golgi non-clathrin-coated vesicles, which further mediate biosynthetic protein transport from the ER, via the Golgi up to the trans Golgi network. Coatomer complex is required for budding from Golgi membranes, and is essential for the retrograde Golgi-to-ER transport of dilysine-tagged proteins. The zeta subunit may be involved in regulating the coat assembly and, hence, the rate of biosynthetic protein transport due to its association-dissociation properties with the coatomer complex.</text>
</comment>
<dbReference type="GO" id="GO:0000139">
    <property type="term" value="C:Golgi membrane"/>
    <property type="evidence" value="ECO:0007669"/>
    <property type="project" value="UniProtKB-SubCell"/>
</dbReference>
<sequence length="1764" mass="199587">MDLDNFVYCVKGIMLLDSDGNRLIAKYYDGTFAGVQQEKEFERKVFNKTRKLNCPYPLLVFKKYRLLLFPADIILLDGLICVYKSSVDLYFCVIGSGQQDELILYSVLNCFYESVVHILKKSVEKKTLYECIDMVMLAIDEICDSGVILETDYNSVLSRLAFRSDELSFSEQTVAQMNQFTNDVMKCRSEYLRFQRSKIGVYANLFIGALSLIDIKLLRCRLSAHFLKPFIPPEFTYYLIVSVLVICLLNLATAVLQYGRILWASYDVALSPKQKAMLGIGCQDETLFRTSASLSSLTQGSSARKSVSSSFLSTPGTSDSSRATPVPSPATSSAQEENGGKPLQTRRRFVSRKFYSSVAPSSTAILAKAAFNRALATLRRAQGNPVAMDGGRFIRSRDQIRSEWVKRSQTMDVSHKSASLLSTTSGSAADMSSFMSRSGASWKSADSWLFIEAQKSRQELSPVTISEKGSPFLSGKRQVTSKDFAKPAITKSSTPKVEPCSLNVTLEKFALSEERLAVYAERLRLWIFVTILQPLVEEMDRINQIFVELSRPDVKVGVSPVTTLQSMLIAKSEQLSTLAPLIRYLEISTNQEYLVERLRSLAKDSAIAEYKWNAGGRFGQKPWDEHLPTDTEILFHLFCTFLDNQLPISPLCLDGRTFSAEHVAKAPNVPCTGPSTLCIYQAAVNPPHFQLIHGNEWHDVGKGKKNFLYTIILFLQALKLHRGAFLDQMTTITAEGIVARAEEMATCSRDSELNLWARQYFERKGGLPPGKRRNADDQSEEDEDEDKTDDAPPLSQIRELLSGELGGREANKMAEKAMKSLEAEFPVWMLYLSQRFNLLLYGYGSKAELLERFCKKELDGRYTHFLIKGYEPQLNLCKALRVLAENLNLLSRRRREQATTITSAARMADLIRNGIAKLKEPIDVVILIPSLDGIALRTMTNRQAIYLLSEIPEIHLIASVDHRNSAILFDDAKLSRGNFIWIEATTYKSYGTEILAGESKILGLSRKMDKCKHSLSSLECVWASLTSKGMAAFVHLARMALRSKTGDVAFWDWYRCCLDDFVVSSEASLRQHLVEFQDHRLVSTKTGTDGTDLLHLEVDRQLSLVTFELYLLAMKEKHAAGEKRKAPAQVEEGESSLRDRLEKTDPEFVEFLKSEDPSIFEEFAQVEDDIPDMSEEGSDETESEEEPQSEDEQAETSDESKSTTRNILSESLLLRTDEDIQNGKENLGKVKLLVDAFAACVSKAGAKMDKFNVRYEIKEIQTMNTTLRLCFGHFPSLWQRIAGTEAAPGKNALKRGIWCRLFPTVKVYLRLVVKLLAELSNDDMLKATLEHLTNLTQYYGLLPRTSKMLLRRLISIWSTRSLECRKLAHSSIMRVVQPFSDVMTAMIFRGMYLAYVRNSKIIEPSCQENVRFMQDTFAEVCRLNPRLTYRHAFLFIRQLAISLRNATISKTENSAKLVQSWQFVQSVLLWCRVLANCSDEAVLQPIRYPLIHVAFGCARLNQSQKIIPLIFHICQGLLELSEQAQMFIPVQTLLLETLCFVNFNHRPKRSTLKPINFDCCLKLSNAHLLESSFRLITMDRVVEYMQRFFYINRRSVSFPELAFPVVEALKAVYKKCRVSNFSLPLKQLVDVLSKHSVWVAQQRRKGTTANALATDVMMEFDGTLPECSGSPLESFYVKYSRVKAREAAVRQYATGDSDDVSRKNDSKLGKRAKRSRKSTAVKKLKRTERRKDKQHQRTIENGTAATRETGSGDLLVDFTMSDSD</sequence>
<dbReference type="SUPFAM" id="SSF64356">
    <property type="entry name" value="SNARE-like"/>
    <property type="match status" value="1"/>
</dbReference>
<dbReference type="PANTHER" id="PTHR12687">
    <property type="entry name" value="NUCLEOLAR COMPLEX 2 AND RAD4-RELATED"/>
    <property type="match status" value="1"/>
</dbReference>
<dbReference type="Pfam" id="PF09786">
    <property type="entry name" value="CytochromB561_N"/>
    <property type="match status" value="1"/>
</dbReference>
<dbReference type="GO" id="GO:0030690">
    <property type="term" value="C:Noc1p-Noc2p complex"/>
    <property type="evidence" value="ECO:0007669"/>
    <property type="project" value="TreeGrafter"/>
</dbReference>
<evidence type="ECO:0000256" key="6">
    <source>
        <dbReference type="ARBA" id="ARBA00011775"/>
    </source>
</evidence>
<evidence type="ECO:0000256" key="16">
    <source>
        <dbReference type="ARBA" id="ARBA00075766"/>
    </source>
</evidence>
<dbReference type="GO" id="GO:0006886">
    <property type="term" value="P:intracellular protein transport"/>
    <property type="evidence" value="ECO:0007669"/>
    <property type="project" value="InterPro"/>
</dbReference>
<evidence type="ECO:0000259" key="20">
    <source>
        <dbReference type="Pfam" id="PF24882"/>
    </source>
</evidence>
<dbReference type="GO" id="GO:0030117">
    <property type="term" value="C:membrane coat"/>
    <property type="evidence" value="ECO:0007669"/>
    <property type="project" value="InterPro"/>
</dbReference>
<dbReference type="Gene3D" id="3.30.450.60">
    <property type="match status" value="1"/>
</dbReference>
<feature type="compositionally biased region" description="Basic residues" evidence="17">
    <location>
        <begin position="1709"/>
        <end position="1728"/>
    </location>
</feature>
<evidence type="ECO:0000256" key="13">
    <source>
        <dbReference type="ARBA" id="ARBA00023242"/>
    </source>
</evidence>
<keyword evidence="9" id="KW-0931">ER-Golgi transport</keyword>
<feature type="domain" description="Origin recognition complex subunit 2 RecA-like" evidence="19">
    <location>
        <begin position="818"/>
        <end position="983"/>
    </location>
</feature>
<feature type="domain" description="AP complex mu/sigma subunit" evidence="18">
    <location>
        <begin position="10"/>
        <end position="163"/>
    </location>
</feature>
<dbReference type="GO" id="GO:0030691">
    <property type="term" value="C:Noc2p-Noc3p complex"/>
    <property type="evidence" value="ECO:0007669"/>
    <property type="project" value="TreeGrafter"/>
</dbReference>
<feature type="region of interest" description="Disordered" evidence="17">
    <location>
        <begin position="766"/>
        <end position="793"/>
    </location>
</feature>
<dbReference type="FunFam" id="3.30.450.60:FF:000013">
    <property type="entry name" value="Coatomer subunit zeta"/>
    <property type="match status" value="1"/>
</dbReference>
<evidence type="ECO:0000256" key="3">
    <source>
        <dbReference type="ARBA" id="ARBA00004347"/>
    </source>
</evidence>
<feature type="region of interest" description="Disordered" evidence="17">
    <location>
        <begin position="308"/>
        <end position="343"/>
    </location>
</feature>
<dbReference type="Pfam" id="PF04084">
    <property type="entry name" value="RecA-like_ORC2"/>
    <property type="match status" value="1"/>
</dbReference>
<dbReference type="GO" id="GO:0000122">
    <property type="term" value="P:negative regulation of transcription by RNA polymerase II"/>
    <property type="evidence" value="ECO:0007669"/>
    <property type="project" value="TreeGrafter"/>
</dbReference>
<evidence type="ECO:0000313" key="22">
    <source>
        <dbReference type="Proteomes" id="UP000030764"/>
    </source>
</evidence>
<evidence type="ECO:0000256" key="8">
    <source>
        <dbReference type="ARBA" id="ARBA00022490"/>
    </source>
</evidence>
<keyword evidence="22" id="KW-1185">Reference proteome</keyword>
<keyword evidence="11" id="KW-0333">Golgi apparatus</keyword>
<evidence type="ECO:0000256" key="17">
    <source>
        <dbReference type="SAM" id="MobiDB-lite"/>
    </source>
</evidence>
<dbReference type="GO" id="GO:0042273">
    <property type="term" value="P:ribosomal large subunit biogenesis"/>
    <property type="evidence" value="ECO:0007669"/>
    <property type="project" value="TreeGrafter"/>
</dbReference>
<evidence type="ECO:0000256" key="7">
    <source>
        <dbReference type="ARBA" id="ARBA00022448"/>
    </source>
</evidence>
<dbReference type="Pfam" id="PF24882">
    <property type="entry name" value="WHD_ORC2"/>
    <property type="match status" value="1"/>
</dbReference>
<feature type="compositionally biased region" description="Basic and acidic residues" evidence="17">
    <location>
        <begin position="1729"/>
        <end position="1738"/>
    </location>
</feature>
<dbReference type="InterPro" id="IPR011012">
    <property type="entry name" value="Longin-like_dom_sf"/>
</dbReference>
<dbReference type="CDD" id="cd14829">
    <property type="entry name" value="Zeta-COP"/>
    <property type="match status" value="1"/>
</dbReference>
<feature type="region of interest" description="Disordered" evidence="17">
    <location>
        <begin position="1164"/>
        <end position="1208"/>
    </location>
</feature>
<comment type="similarity">
    <text evidence="4">Belongs to the NOC2 family.</text>
</comment>
<evidence type="ECO:0000256" key="1">
    <source>
        <dbReference type="ARBA" id="ARBA00004123"/>
    </source>
</evidence>
<comment type="subunit">
    <text evidence="6">Oligomeric complex that consists of at least the alpha, beta, beta', gamma, delta, epsilon and zeta subunits.</text>
</comment>
<dbReference type="InterPro" id="IPR056772">
    <property type="entry name" value="RecA-like_ORC2"/>
</dbReference>
<evidence type="ECO:0000256" key="15">
    <source>
        <dbReference type="ARBA" id="ARBA00045555"/>
    </source>
</evidence>
<evidence type="ECO:0000256" key="12">
    <source>
        <dbReference type="ARBA" id="ARBA00023136"/>
    </source>
</evidence>
<dbReference type="InterPro" id="IPR019176">
    <property type="entry name" value="Cytochrome_B561-rel"/>
</dbReference>
<evidence type="ECO:0000313" key="21">
    <source>
        <dbReference type="EMBL" id="KFD47424.1"/>
    </source>
</evidence>
<name>A0A085LR28_9BILA</name>
<dbReference type="PANTHER" id="PTHR12687:SF4">
    <property type="entry name" value="NUCLEOLAR COMPLEX PROTEIN 2 HOMOLOG"/>
    <property type="match status" value="1"/>
</dbReference>
<dbReference type="GO" id="GO:0030663">
    <property type="term" value="C:COPI-coated vesicle membrane"/>
    <property type="evidence" value="ECO:0007669"/>
    <property type="project" value="UniProtKB-SubCell"/>
</dbReference>
<keyword evidence="13" id="KW-0539">Nucleus</keyword>
<evidence type="ECO:0000259" key="18">
    <source>
        <dbReference type="Pfam" id="PF01217"/>
    </source>
</evidence>
<feature type="domain" description="Origin recognition complex subunit 2 winged-helix" evidence="20">
    <location>
        <begin position="1048"/>
        <end position="1101"/>
    </location>
</feature>
<organism evidence="21 22">
    <name type="scientific">Trichuris suis</name>
    <name type="common">pig whipworm</name>
    <dbReference type="NCBI Taxonomy" id="68888"/>
    <lineage>
        <taxon>Eukaryota</taxon>
        <taxon>Metazoa</taxon>
        <taxon>Ecdysozoa</taxon>
        <taxon>Nematoda</taxon>
        <taxon>Enoplea</taxon>
        <taxon>Dorylaimia</taxon>
        <taxon>Trichinellida</taxon>
        <taxon>Trichuridae</taxon>
        <taxon>Trichuris</taxon>
    </lineage>
</organism>
<comment type="similarity">
    <text evidence="5">Belongs to the adaptor complexes small subunit family.</text>
</comment>
<feature type="compositionally biased region" description="Acidic residues" evidence="17">
    <location>
        <begin position="777"/>
        <end position="788"/>
    </location>
</feature>
<evidence type="ECO:0000256" key="11">
    <source>
        <dbReference type="ARBA" id="ARBA00023034"/>
    </source>
</evidence>
<feature type="region of interest" description="Disordered" evidence="17">
    <location>
        <begin position="1694"/>
        <end position="1764"/>
    </location>
</feature>
<dbReference type="Pfam" id="PF03715">
    <property type="entry name" value="Noc2"/>
    <property type="match status" value="1"/>
</dbReference>
<dbReference type="InterPro" id="IPR005343">
    <property type="entry name" value="Noc2"/>
</dbReference>
<keyword evidence="10" id="KW-0653">Protein transport</keyword>
<evidence type="ECO:0000256" key="2">
    <source>
        <dbReference type="ARBA" id="ARBA00004255"/>
    </source>
</evidence>
<feature type="compositionally biased region" description="Polar residues" evidence="17">
    <location>
        <begin position="1739"/>
        <end position="1749"/>
    </location>
</feature>
<accession>A0A085LR28</accession>
<evidence type="ECO:0000256" key="4">
    <source>
        <dbReference type="ARBA" id="ARBA00005907"/>
    </source>
</evidence>
<comment type="subcellular location">
    <subcellularLocation>
        <location evidence="3">Cytoplasmic vesicle</location>
        <location evidence="3">COPI-coated vesicle membrane</location>
        <topology evidence="3">Peripheral membrane protein</topology>
        <orientation evidence="3">Cytoplasmic side</orientation>
    </subcellularLocation>
    <subcellularLocation>
        <location evidence="2">Golgi apparatus membrane</location>
        <topology evidence="2">Peripheral membrane protein</topology>
        <orientation evidence="2">Cytoplasmic side</orientation>
    </subcellularLocation>
    <subcellularLocation>
        <location evidence="1">Nucleus</location>
    </subcellularLocation>
</comment>
<dbReference type="GO" id="GO:0003714">
    <property type="term" value="F:transcription corepressor activity"/>
    <property type="evidence" value="ECO:0007669"/>
    <property type="project" value="TreeGrafter"/>
</dbReference>
<feature type="compositionally biased region" description="Basic and acidic residues" evidence="17">
    <location>
        <begin position="1699"/>
        <end position="1708"/>
    </location>
</feature>
<evidence type="ECO:0000256" key="10">
    <source>
        <dbReference type="ARBA" id="ARBA00022927"/>
    </source>
</evidence>
<protein>
    <recommendedName>
        <fullName evidence="16">Zeta-coat protein</fullName>
    </recommendedName>
</protein>
<feature type="compositionally biased region" description="Acidic residues" evidence="17">
    <location>
        <begin position="1164"/>
        <end position="1197"/>
    </location>
</feature>
<dbReference type="GO" id="GO:0042393">
    <property type="term" value="F:histone binding"/>
    <property type="evidence" value="ECO:0007669"/>
    <property type="project" value="TreeGrafter"/>
</dbReference>
<dbReference type="PROSITE" id="PS00989">
    <property type="entry name" value="CLAT_ADAPTOR_S"/>
    <property type="match status" value="1"/>
</dbReference>
<dbReference type="Proteomes" id="UP000030764">
    <property type="component" value="Unassembled WGS sequence"/>
</dbReference>
<reference evidence="21 22" key="1">
    <citation type="journal article" date="2014" name="Nat. Genet.">
        <title>Genome and transcriptome of the porcine whipworm Trichuris suis.</title>
        <authorList>
            <person name="Jex A.R."/>
            <person name="Nejsum P."/>
            <person name="Schwarz E.M."/>
            <person name="Hu L."/>
            <person name="Young N.D."/>
            <person name="Hall R.S."/>
            <person name="Korhonen P.K."/>
            <person name="Liao S."/>
            <person name="Thamsborg S."/>
            <person name="Xia J."/>
            <person name="Xu P."/>
            <person name="Wang S."/>
            <person name="Scheerlinck J.P."/>
            <person name="Hofmann A."/>
            <person name="Sternberg P.W."/>
            <person name="Wang J."/>
            <person name="Gasser R.B."/>
        </authorList>
    </citation>
    <scope>NUCLEOTIDE SEQUENCE [LARGE SCALE GENOMIC DNA]</scope>
    <source>
        <strain evidence="21">DCEP-RM93M</strain>
    </source>
</reference>
<dbReference type="GO" id="GO:0005730">
    <property type="term" value="C:nucleolus"/>
    <property type="evidence" value="ECO:0007669"/>
    <property type="project" value="TreeGrafter"/>
</dbReference>
<keyword evidence="14" id="KW-0968">Cytoplasmic vesicle</keyword>
<evidence type="ECO:0000256" key="14">
    <source>
        <dbReference type="ARBA" id="ARBA00023329"/>
    </source>
</evidence>
<evidence type="ECO:0000256" key="5">
    <source>
        <dbReference type="ARBA" id="ARBA00006972"/>
    </source>
</evidence>
<keyword evidence="8" id="KW-0963">Cytoplasm</keyword>
<keyword evidence="12" id="KW-0472">Membrane</keyword>
<evidence type="ECO:0000259" key="19">
    <source>
        <dbReference type="Pfam" id="PF04084"/>
    </source>
</evidence>
<gene>
    <name evidence="21" type="ORF">M513_11693</name>
</gene>
<evidence type="ECO:0000256" key="9">
    <source>
        <dbReference type="ARBA" id="ARBA00022892"/>
    </source>
</evidence>
<keyword evidence="7" id="KW-0813">Transport</keyword>
<dbReference type="EMBL" id="KL363327">
    <property type="protein sequence ID" value="KFD47424.1"/>
    <property type="molecule type" value="Genomic_DNA"/>
</dbReference>
<feature type="compositionally biased region" description="Polar residues" evidence="17">
    <location>
        <begin position="308"/>
        <end position="336"/>
    </location>
</feature>
<dbReference type="GO" id="GO:0016192">
    <property type="term" value="P:vesicle-mediated transport"/>
    <property type="evidence" value="ECO:0007669"/>
    <property type="project" value="UniProtKB-KW"/>
</dbReference>
<dbReference type="Pfam" id="PF01217">
    <property type="entry name" value="Clat_adaptor_s"/>
    <property type="match status" value="1"/>
</dbReference>
<proteinExistence type="inferred from homology"/>
<dbReference type="InterPro" id="IPR056773">
    <property type="entry name" value="WHD_ORC2"/>
</dbReference>
<dbReference type="InterPro" id="IPR022775">
    <property type="entry name" value="AP_mu_sigma_su"/>
</dbReference>
<dbReference type="InterPro" id="IPR000804">
    <property type="entry name" value="Clathrin_sm-chain_CS"/>
</dbReference>